<keyword evidence="3" id="KW-0175">Coiled coil</keyword>
<dbReference type="Pfam" id="PF07195">
    <property type="entry name" value="FliD_C"/>
    <property type="match status" value="1"/>
</dbReference>
<reference evidence="6 7" key="1">
    <citation type="submission" date="2019-08" db="EMBL/GenBank/DDBJ databases">
        <title>Complete genome sequence of Kushneria sp. YCWA18, a halophilic phosphate-solubilizing bacterium isolated from Daqiao saltern in China.</title>
        <authorList>
            <person name="Du G.-X."/>
            <person name="Qu L.-Y."/>
        </authorList>
    </citation>
    <scope>NUCLEOTIDE SEQUENCE [LARGE SCALE GENOMIC DNA]</scope>
    <source>
        <strain evidence="6 7">YCWA18</strain>
    </source>
</reference>
<dbReference type="PANTHER" id="PTHR30288">
    <property type="entry name" value="FLAGELLAR CAP/ASSEMBLY PROTEIN FLID"/>
    <property type="match status" value="1"/>
</dbReference>
<comment type="subunit">
    <text evidence="2 5">Homopentamer.</text>
</comment>
<evidence type="ECO:0000256" key="4">
    <source>
        <dbReference type="ARBA" id="ARBA00023143"/>
    </source>
</evidence>
<keyword evidence="4 5" id="KW-0975">Bacterial flagellum</keyword>
<keyword evidence="6" id="KW-0282">Flagellum</keyword>
<dbReference type="KEGG" id="kuy:FY550_08870"/>
<dbReference type="Pfam" id="PF02465">
    <property type="entry name" value="FliD_N"/>
    <property type="match status" value="1"/>
</dbReference>
<keyword evidence="6" id="KW-0966">Cell projection</keyword>
<protein>
    <recommendedName>
        <fullName evidence="5">Flagellar hook-associated protein 2</fullName>
        <shortName evidence="5">HAP2</shortName>
    </recommendedName>
    <alternativeName>
        <fullName evidence="5">Flagellar cap protein</fullName>
    </alternativeName>
</protein>
<dbReference type="Proteomes" id="UP000322553">
    <property type="component" value="Chromosome"/>
</dbReference>
<dbReference type="AlphaFoldDB" id="A0A1S1NX90"/>
<comment type="similarity">
    <text evidence="1 5">Belongs to the FliD family.</text>
</comment>
<evidence type="ECO:0000256" key="3">
    <source>
        <dbReference type="ARBA" id="ARBA00023054"/>
    </source>
</evidence>
<evidence type="ECO:0000256" key="5">
    <source>
        <dbReference type="RuleBase" id="RU362066"/>
    </source>
</evidence>
<dbReference type="GO" id="GO:0007155">
    <property type="term" value="P:cell adhesion"/>
    <property type="evidence" value="ECO:0007669"/>
    <property type="project" value="InterPro"/>
</dbReference>
<comment type="function">
    <text evidence="5">Required for morphogenesis and for the elongation of the flagellar filament by facilitating polymerization of the flagellin monomers at the tip of growing filament. Forms a capping structure, which prevents flagellin subunits (transported through the central channel of the flagellum) from leaking out without polymerization at the distal end.</text>
</comment>
<dbReference type="InterPro" id="IPR003481">
    <property type="entry name" value="FliD_N"/>
</dbReference>
<name>A0A1S1NX90_9GAMM</name>
<dbReference type="GO" id="GO:0009421">
    <property type="term" value="C:bacterial-type flagellum filament cap"/>
    <property type="evidence" value="ECO:0007669"/>
    <property type="project" value="InterPro"/>
</dbReference>
<dbReference type="GO" id="GO:0005576">
    <property type="term" value="C:extracellular region"/>
    <property type="evidence" value="ECO:0007669"/>
    <property type="project" value="UniProtKB-SubCell"/>
</dbReference>
<dbReference type="STRING" id="657387.BH688_05120"/>
<keyword evidence="5" id="KW-0964">Secreted</keyword>
<organism evidence="6 7">
    <name type="scientific">Kushneria phosphatilytica</name>
    <dbReference type="NCBI Taxonomy" id="657387"/>
    <lineage>
        <taxon>Bacteria</taxon>
        <taxon>Pseudomonadati</taxon>
        <taxon>Pseudomonadota</taxon>
        <taxon>Gammaproteobacteria</taxon>
        <taxon>Oceanospirillales</taxon>
        <taxon>Halomonadaceae</taxon>
        <taxon>Kushneria</taxon>
    </lineage>
</organism>
<evidence type="ECO:0000256" key="2">
    <source>
        <dbReference type="ARBA" id="ARBA00011255"/>
    </source>
</evidence>
<evidence type="ECO:0000256" key="1">
    <source>
        <dbReference type="ARBA" id="ARBA00009764"/>
    </source>
</evidence>
<keyword evidence="7" id="KW-1185">Reference proteome</keyword>
<gene>
    <name evidence="6" type="primary">fliD</name>
    <name evidence="6" type="ORF">FY550_08870</name>
</gene>
<proteinExistence type="inferred from homology"/>
<keyword evidence="6" id="KW-0969">Cilium</keyword>
<comment type="subcellular location">
    <subcellularLocation>
        <location evidence="5">Secreted</location>
    </subcellularLocation>
    <subcellularLocation>
        <location evidence="5">Bacterial flagellum</location>
    </subcellularLocation>
</comment>
<evidence type="ECO:0000313" key="7">
    <source>
        <dbReference type="Proteomes" id="UP000322553"/>
    </source>
</evidence>
<dbReference type="InterPro" id="IPR040026">
    <property type="entry name" value="FliD"/>
</dbReference>
<accession>A0A1S1NX90</accession>
<dbReference type="EMBL" id="CP043420">
    <property type="protein sequence ID" value="QEL11237.1"/>
    <property type="molecule type" value="Genomic_DNA"/>
</dbReference>
<dbReference type="RefSeq" id="WP_070977584.1">
    <property type="nucleotide sequence ID" value="NZ_CP043420.1"/>
</dbReference>
<dbReference type="OrthoDB" id="5980200at2"/>
<evidence type="ECO:0000313" key="6">
    <source>
        <dbReference type="EMBL" id="QEL11237.1"/>
    </source>
</evidence>
<sequence>MASITSLGVGSGLDLSGLLQDLATGEKQRLTPINNQISSYSSKFTAMGQIRSAVEGFQDAASALQSPDLFKSRAAESSNSSLGVSADKSAVAGNYQIEVTQLAQGETQVAQGQTETDKAIGSGTVKITVGGKATDITLDDSNNTLAGIRDAINSSDAGVTASIVNDGGASPYRLVLSSSSTGSDSAMNFAVSGDTALNDLFTNTQTTVSAQNAELSVNGLSITSQSNTVKEAIQGVTLTLDDTGSSKVAVTDDTDAMRGAVEDFVSAYNTLASKIDSLTSYSSETNQGGILTGNSTIRTLENRLRGLVTDQNSNDGSYQYLSQMGVSFDKSGKLSIDDDKLDAALADSPDDVSKLLSGDSGIAGILNDSMDRMLDDNGLITSATNGLQTTIDSLKDRRSDMQDSIDSTIALYKKQFSQLDSAMASLNSTSNYLSQQLSAMGGNSNS</sequence>
<dbReference type="PANTHER" id="PTHR30288:SF0">
    <property type="entry name" value="FLAGELLAR HOOK-ASSOCIATED PROTEIN 2"/>
    <property type="match status" value="1"/>
</dbReference>
<dbReference type="GO" id="GO:0071973">
    <property type="term" value="P:bacterial-type flagellum-dependent cell motility"/>
    <property type="evidence" value="ECO:0007669"/>
    <property type="project" value="TreeGrafter"/>
</dbReference>
<dbReference type="InterPro" id="IPR010809">
    <property type="entry name" value="FliD_C"/>
</dbReference>
<dbReference type="GO" id="GO:0009424">
    <property type="term" value="C:bacterial-type flagellum hook"/>
    <property type="evidence" value="ECO:0007669"/>
    <property type="project" value="UniProtKB-UniRule"/>
</dbReference>